<dbReference type="AlphaFoldDB" id="A0A1I6IM17"/>
<organism evidence="2 3">
    <name type="scientific">Maribacter stanieri</name>
    <dbReference type="NCBI Taxonomy" id="440514"/>
    <lineage>
        <taxon>Bacteria</taxon>
        <taxon>Pseudomonadati</taxon>
        <taxon>Bacteroidota</taxon>
        <taxon>Flavobacteriia</taxon>
        <taxon>Flavobacteriales</taxon>
        <taxon>Flavobacteriaceae</taxon>
        <taxon>Maribacter</taxon>
    </lineage>
</organism>
<gene>
    <name evidence="2" type="ORF">SAMN04488010_1924</name>
</gene>
<feature type="signal peptide" evidence="1">
    <location>
        <begin position="1"/>
        <end position="21"/>
    </location>
</feature>
<evidence type="ECO:0000313" key="2">
    <source>
        <dbReference type="EMBL" id="SFR67734.1"/>
    </source>
</evidence>
<feature type="chain" id="PRO_5011550421" evidence="1">
    <location>
        <begin position="22"/>
        <end position="111"/>
    </location>
</feature>
<proteinExistence type="predicted"/>
<dbReference type="RefSeq" id="WP_091902789.1">
    <property type="nucleotide sequence ID" value="NZ_FOYX01000001.1"/>
</dbReference>
<keyword evidence="1" id="KW-0732">Signal</keyword>
<dbReference type="Proteomes" id="UP000199462">
    <property type="component" value="Unassembled WGS sequence"/>
</dbReference>
<reference evidence="3" key="1">
    <citation type="submission" date="2016-10" db="EMBL/GenBank/DDBJ databases">
        <authorList>
            <person name="Varghese N."/>
            <person name="Submissions S."/>
        </authorList>
    </citation>
    <scope>NUCLEOTIDE SEQUENCE [LARGE SCALE GENOMIC DNA]</scope>
    <source>
        <strain evidence="3">DSM 19891</strain>
    </source>
</reference>
<evidence type="ECO:0000313" key="3">
    <source>
        <dbReference type="Proteomes" id="UP000199462"/>
    </source>
</evidence>
<evidence type="ECO:0000256" key="1">
    <source>
        <dbReference type="SAM" id="SignalP"/>
    </source>
</evidence>
<accession>A0A1I6IM17</accession>
<name>A0A1I6IM17_9FLAO</name>
<keyword evidence="3" id="KW-1185">Reference proteome</keyword>
<dbReference type="EMBL" id="FOYX01000001">
    <property type="protein sequence ID" value="SFR67734.1"/>
    <property type="molecule type" value="Genomic_DNA"/>
</dbReference>
<protein>
    <submittedName>
        <fullName evidence="2">Uncharacterized protein</fullName>
    </submittedName>
</protein>
<sequence length="111" mass="12362">MKKVKIILIAMLTFGIGTVTAHDTESNEDKGTKWITSQIHEMLADEDIPDQIRGAKAEIKIAVAEDGMYRLLSIESTNSKLKEFLKNGIDFKNLEPGNSDIVYIIPIEIAD</sequence>